<evidence type="ECO:0000256" key="9">
    <source>
        <dbReference type="ARBA" id="ARBA00023002"/>
    </source>
</evidence>
<evidence type="ECO:0000256" key="10">
    <source>
        <dbReference type="ARBA" id="ARBA00023004"/>
    </source>
</evidence>
<keyword evidence="6 13" id="KW-0479">Metal-binding</keyword>
<evidence type="ECO:0000256" key="3">
    <source>
        <dbReference type="ARBA" id="ARBA00004406"/>
    </source>
</evidence>
<evidence type="ECO:0000256" key="4">
    <source>
        <dbReference type="ARBA" id="ARBA00010617"/>
    </source>
</evidence>
<evidence type="ECO:0000256" key="7">
    <source>
        <dbReference type="ARBA" id="ARBA00022824"/>
    </source>
</evidence>
<dbReference type="GO" id="GO:0005789">
    <property type="term" value="C:endoplasmic reticulum membrane"/>
    <property type="evidence" value="ECO:0007669"/>
    <property type="project" value="UniProtKB-SubCell"/>
</dbReference>
<evidence type="ECO:0000256" key="2">
    <source>
        <dbReference type="ARBA" id="ARBA00004174"/>
    </source>
</evidence>
<feature type="binding site" description="axial binding residue" evidence="13">
    <location>
        <position position="534"/>
    </location>
    <ligand>
        <name>heme</name>
        <dbReference type="ChEBI" id="CHEBI:30413"/>
    </ligand>
    <ligandPart>
        <name>Fe</name>
        <dbReference type="ChEBI" id="CHEBI:18248"/>
    </ligandPart>
</feature>
<evidence type="ECO:0000256" key="15">
    <source>
        <dbReference type="SAM" id="Phobius"/>
    </source>
</evidence>
<dbReference type="InterPro" id="IPR002401">
    <property type="entry name" value="Cyt_P450_E_grp-I"/>
</dbReference>
<keyword evidence="12 15" id="KW-0472">Membrane</keyword>
<dbReference type="AlphaFoldDB" id="A0AAW1IAX8"/>
<accession>A0AAW1IAX8</accession>
<keyword evidence="8" id="KW-0492">Microsome</keyword>
<keyword evidence="10 13" id="KW-0408">Iron</keyword>
<proteinExistence type="inferred from homology"/>
<evidence type="ECO:0000313" key="17">
    <source>
        <dbReference type="Proteomes" id="UP001458880"/>
    </source>
</evidence>
<keyword evidence="15" id="KW-1133">Transmembrane helix</keyword>
<keyword evidence="9 14" id="KW-0560">Oxidoreductase</keyword>
<dbReference type="PANTHER" id="PTHR24292:SF100">
    <property type="entry name" value="CYTOCHROME P450 6A16, ISOFORM B-RELATED"/>
    <property type="match status" value="1"/>
</dbReference>
<evidence type="ECO:0000256" key="12">
    <source>
        <dbReference type="ARBA" id="ARBA00023136"/>
    </source>
</evidence>
<evidence type="ECO:0000313" key="16">
    <source>
        <dbReference type="EMBL" id="KAK9686599.1"/>
    </source>
</evidence>
<organism evidence="16 17">
    <name type="scientific">Popillia japonica</name>
    <name type="common">Japanese beetle</name>
    <dbReference type="NCBI Taxonomy" id="7064"/>
    <lineage>
        <taxon>Eukaryota</taxon>
        <taxon>Metazoa</taxon>
        <taxon>Ecdysozoa</taxon>
        <taxon>Arthropoda</taxon>
        <taxon>Hexapoda</taxon>
        <taxon>Insecta</taxon>
        <taxon>Pterygota</taxon>
        <taxon>Neoptera</taxon>
        <taxon>Endopterygota</taxon>
        <taxon>Coleoptera</taxon>
        <taxon>Polyphaga</taxon>
        <taxon>Scarabaeiformia</taxon>
        <taxon>Scarabaeidae</taxon>
        <taxon>Rutelinae</taxon>
        <taxon>Popillia</taxon>
    </lineage>
</organism>
<dbReference type="EMBL" id="JASPKY010000696">
    <property type="protein sequence ID" value="KAK9686599.1"/>
    <property type="molecule type" value="Genomic_DNA"/>
</dbReference>
<keyword evidence="7" id="KW-0256">Endoplasmic reticulum</keyword>
<sequence>MTEYCSSVWLNRLHVGKANVALNQTMRKSEPPSGLSLPKGNLSSIKHNTTLDTIVGLKKKPSTTLLSTRLVKPNYLALCRPTYVYEGYTTLLTLCKDKMFVASYITYFITAIVILFSLLLIYLKWALTYWKRKGVPYLSPNLPFGNFSNPITNKTSIGFYYKRFYEELKLKRKEFGGVYSFTAPIFVPIHQDIVKLILIQEFSNFHDRGFYYNEKDQPVSASLLTVAGSRWRKLRTKLTPTFTSAKIKTMFHLMVTCAKMLEEQIEECCRNKTPINVGDSVRRMTTDVIGSSAFGIETDSYKDTTLYRTLENIAIKMTNHFKQTFCIALPKLARFLKIPQMPPEELNLILELLKETIKFRTEKKVIRNDFLQLLLDMKNNGLIDVNEVQAQCVLFFLAGYETTASTLTFALYELAYNENVQENLRKEVLEVIAKYDGIVTYEAVQEMKYLQMVIDETLRMYPPIATLKRKCTKDFRIPNTNVVIEKNTAIFIPMLGFHYDAEYFPNPDKFMPERFAAENLPHTYLPFGLGPRSCIGDRFGKLQVKMGLISFIRNYKFKLNHQVQLPLPYFSGFAGRPNILLDITKLN</sequence>
<dbReference type="FunFam" id="1.10.630.10:FF:000042">
    <property type="entry name" value="Cytochrome P450"/>
    <property type="match status" value="1"/>
</dbReference>
<dbReference type="InterPro" id="IPR017972">
    <property type="entry name" value="Cyt_P450_CS"/>
</dbReference>
<dbReference type="PANTHER" id="PTHR24292">
    <property type="entry name" value="CYTOCHROME P450"/>
    <property type="match status" value="1"/>
</dbReference>
<dbReference type="InterPro" id="IPR001128">
    <property type="entry name" value="Cyt_P450"/>
</dbReference>
<dbReference type="Proteomes" id="UP001458880">
    <property type="component" value="Unassembled WGS sequence"/>
</dbReference>
<dbReference type="GO" id="GO:0020037">
    <property type="term" value="F:heme binding"/>
    <property type="evidence" value="ECO:0007669"/>
    <property type="project" value="InterPro"/>
</dbReference>
<keyword evidence="17" id="KW-1185">Reference proteome</keyword>
<feature type="transmembrane region" description="Helical" evidence="15">
    <location>
        <begin position="104"/>
        <end position="123"/>
    </location>
</feature>
<protein>
    <submittedName>
        <fullName evidence="16">Cytochrome P450</fullName>
    </submittedName>
</protein>
<dbReference type="InterPro" id="IPR036396">
    <property type="entry name" value="Cyt_P450_sf"/>
</dbReference>
<dbReference type="GO" id="GO:0005506">
    <property type="term" value="F:iron ion binding"/>
    <property type="evidence" value="ECO:0007669"/>
    <property type="project" value="InterPro"/>
</dbReference>
<gene>
    <name evidence="16" type="ORF">QE152_g37076</name>
</gene>
<keyword evidence="15" id="KW-0812">Transmembrane</keyword>
<keyword evidence="11 14" id="KW-0503">Monooxygenase</keyword>
<evidence type="ECO:0000256" key="5">
    <source>
        <dbReference type="ARBA" id="ARBA00022617"/>
    </source>
</evidence>
<comment type="cofactor">
    <cofactor evidence="1 13">
        <name>heme</name>
        <dbReference type="ChEBI" id="CHEBI:30413"/>
    </cofactor>
</comment>
<dbReference type="PROSITE" id="PS00086">
    <property type="entry name" value="CYTOCHROME_P450"/>
    <property type="match status" value="1"/>
</dbReference>
<comment type="subcellular location">
    <subcellularLocation>
        <location evidence="3">Endoplasmic reticulum membrane</location>
        <topology evidence="3">Peripheral membrane protein</topology>
    </subcellularLocation>
    <subcellularLocation>
        <location evidence="2">Microsome membrane</location>
        <topology evidence="2">Peripheral membrane protein</topology>
    </subcellularLocation>
</comment>
<dbReference type="PRINTS" id="PR00385">
    <property type="entry name" value="P450"/>
</dbReference>
<dbReference type="CDD" id="cd11056">
    <property type="entry name" value="CYP6-like"/>
    <property type="match status" value="1"/>
</dbReference>
<evidence type="ECO:0000256" key="1">
    <source>
        <dbReference type="ARBA" id="ARBA00001971"/>
    </source>
</evidence>
<keyword evidence="5 13" id="KW-0349">Heme</keyword>
<dbReference type="GO" id="GO:0004497">
    <property type="term" value="F:monooxygenase activity"/>
    <property type="evidence" value="ECO:0007669"/>
    <property type="project" value="UniProtKB-KW"/>
</dbReference>
<dbReference type="InterPro" id="IPR050476">
    <property type="entry name" value="Insect_CytP450_Detox"/>
</dbReference>
<dbReference type="PRINTS" id="PR00463">
    <property type="entry name" value="EP450I"/>
</dbReference>
<evidence type="ECO:0000256" key="6">
    <source>
        <dbReference type="ARBA" id="ARBA00022723"/>
    </source>
</evidence>
<dbReference type="Gene3D" id="1.10.630.10">
    <property type="entry name" value="Cytochrome P450"/>
    <property type="match status" value="1"/>
</dbReference>
<evidence type="ECO:0000256" key="11">
    <source>
        <dbReference type="ARBA" id="ARBA00023033"/>
    </source>
</evidence>
<evidence type="ECO:0000256" key="13">
    <source>
        <dbReference type="PIRSR" id="PIRSR602401-1"/>
    </source>
</evidence>
<dbReference type="GO" id="GO:0016705">
    <property type="term" value="F:oxidoreductase activity, acting on paired donors, with incorporation or reduction of molecular oxygen"/>
    <property type="evidence" value="ECO:0007669"/>
    <property type="project" value="InterPro"/>
</dbReference>
<reference evidence="16 17" key="1">
    <citation type="journal article" date="2024" name="BMC Genomics">
        <title>De novo assembly and annotation of Popillia japonica's genome with initial clues to its potential as an invasive pest.</title>
        <authorList>
            <person name="Cucini C."/>
            <person name="Boschi S."/>
            <person name="Funari R."/>
            <person name="Cardaioli E."/>
            <person name="Iannotti N."/>
            <person name="Marturano G."/>
            <person name="Paoli F."/>
            <person name="Bruttini M."/>
            <person name="Carapelli A."/>
            <person name="Frati F."/>
            <person name="Nardi F."/>
        </authorList>
    </citation>
    <scope>NUCLEOTIDE SEQUENCE [LARGE SCALE GENOMIC DNA]</scope>
    <source>
        <strain evidence="16">DMR45628</strain>
    </source>
</reference>
<dbReference type="SUPFAM" id="SSF48264">
    <property type="entry name" value="Cytochrome P450"/>
    <property type="match status" value="1"/>
</dbReference>
<evidence type="ECO:0000256" key="14">
    <source>
        <dbReference type="RuleBase" id="RU000461"/>
    </source>
</evidence>
<comment type="similarity">
    <text evidence="4 14">Belongs to the cytochrome P450 family.</text>
</comment>
<name>A0AAW1IAX8_POPJA</name>
<dbReference type="Pfam" id="PF00067">
    <property type="entry name" value="p450"/>
    <property type="match status" value="1"/>
</dbReference>
<evidence type="ECO:0000256" key="8">
    <source>
        <dbReference type="ARBA" id="ARBA00022848"/>
    </source>
</evidence>
<comment type="caution">
    <text evidence="16">The sequence shown here is derived from an EMBL/GenBank/DDBJ whole genome shotgun (WGS) entry which is preliminary data.</text>
</comment>